<evidence type="ECO:0000313" key="2">
    <source>
        <dbReference type="EMBL" id="VTZ50982.1"/>
    </source>
</evidence>
<feature type="compositionally biased region" description="Low complexity" evidence="1">
    <location>
        <begin position="20"/>
        <end position="30"/>
    </location>
</feature>
<evidence type="ECO:0000256" key="1">
    <source>
        <dbReference type="SAM" id="MobiDB-lite"/>
    </source>
</evidence>
<reference evidence="2 3" key="1">
    <citation type="submission" date="2019-05" db="EMBL/GenBank/DDBJ databases">
        <authorList>
            <person name="Farhan Ul Haque M."/>
        </authorList>
    </citation>
    <scope>NUCLEOTIDE SEQUENCE [LARGE SCALE GENOMIC DNA]</scope>
    <source>
        <strain evidence="2">2</strain>
    </source>
</reference>
<organism evidence="2 3">
    <name type="scientific">Methylocella tundrae</name>
    <dbReference type="NCBI Taxonomy" id="227605"/>
    <lineage>
        <taxon>Bacteria</taxon>
        <taxon>Pseudomonadati</taxon>
        <taxon>Pseudomonadota</taxon>
        <taxon>Alphaproteobacteria</taxon>
        <taxon>Hyphomicrobiales</taxon>
        <taxon>Beijerinckiaceae</taxon>
        <taxon>Methylocella</taxon>
    </lineage>
</organism>
<sequence>MTEKDVRGASAEEGGLCQRPAPQAAASVSISASVMSRREIMLEAGS</sequence>
<name>A0A8B6MA29_METTU</name>
<protein>
    <submittedName>
        <fullName evidence="2">Uncharacterized protein</fullName>
    </submittedName>
</protein>
<comment type="caution">
    <text evidence="2">The sequence shown here is derived from an EMBL/GenBank/DDBJ whole genome shotgun (WGS) entry which is preliminary data.</text>
</comment>
<evidence type="ECO:0000313" key="3">
    <source>
        <dbReference type="Proteomes" id="UP000485880"/>
    </source>
</evidence>
<gene>
    <name evidence="2" type="ORF">MPC4_30166</name>
</gene>
<accession>A0A8B6MA29</accession>
<proteinExistence type="predicted"/>
<dbReference type="EMBL" id="CABFMQ020000087">
    <property type="protein sequence ID" value="VTZ50982.1"/>
    <property type="molecule type" value="Genomic_DNA"/>
</dbReference>
<dbReference type="AlphaFoldDB" id="A0A8B6MA29"/>
<dbReference type="Proteomes" id="UP000485880">
    <property type="component" value="Unassembled WGS sequence"/>
</dbReference>
<feature type="region of interest" description="Disordered" evidence="1">
    <location>
        <begin position="1"/>
        <end position="30"/>
    </location>
</feature>
<keyword evidence="3" id="KW-1185">Reference proteome</keyword>